<reference evidence="6" key="1">
    <citation type="journal article" date="2023" name="Mol. Phylogenet. Evol.">
        <title>Genome-scale phylogeny and comparative genomics of the fungal order Sordariales.</title>
        <authorList>
            <person name="Hensen N."/>
            <person name="Bonometti L."/>
            <person name="Westerberg I."/>
            <person name="Brannstrom I.O."/>
            <person name="Guillou S."/>
            <person name="Cros-Aarteil S."/>
            <person name="Calhoun S."/>
            <person name="Haridas S."/>
            <person name="Kuo A."/>
            <person name="Mondo S."/>
            <person name="Pangilinan J."/>
            <person name="Riley R."/>
            <person name="LaButti K."/>
            <person name="Andreopoulos B."/>
            <person name="Lipzen A."/>
            <person name="Chen C."/>
            <person name="Yan M."/>
            <person name="Daum C."/>
            <person name="Ng V."/>
            <person name="Clum A."/>
            <person name="Steindorff A."/>
            <person name="Ohm R.A."/>
            <person name="Martin F."/>
            <person name="Silar P."/>
            <person name="Natvig D.O."/>
            <person name="Lalanne C."/>
            <person name="Gautier V."/>
            <person name="Ament-Velasquez S.L."/>
            <person name="Kruys A."/>
            <person name="Hutchinson M.I."/>
            <person name="Powell A.J."/>
            <person name="Barry K."/>
            <person name="Miller A.N."/>
            <person name="Grigoriev I.V."/>
            <person name="Debuchy R."/>
            <person name="Gladieux P."/>
            <person name="Hiltunen Thoren M."/>
            <person name="Johannesson H."/>
        </authorList>
    </citation>
    <scope>NUCLEOTIDE SEQUENCE</scope>
    <source>
        <strain evidence="6">PSN309</strain>
    </source>
</reference>
<dbReference type="Gene3D" id="3.40.50.300">
    <property type="entry name" value="P-loop containing nucleotide triphosphate hydrolases"/>
    <property type="match status" value="1"/>
</dbReference>
<dbReference type="InterPro" id="IPR041095">
    <property type="entry name" value="EFG_II"/>
</dbReference>
<sequence length="843" mass="93536">MFTTYPANACRRHGRGKLLASLLGLKNAQSTSHQPRTTLFREHVRTYATDQAHHEARIENIRNIGIIAHVDAGKTTTTERMLYHSGRTRHIGNVDHGNTTTDFLPMERQRGITIQSAAVTFQWPPKSVLAPGQVPKTVNLIDTPGHQDFRYEVDRCLPILDGAVCILDSVKGVEAHTERVWESAHLSKIPRVLFVNKLDRDGASFKRSIHEAASRLKTWPLLCQIPWWQKDDFIGVIDVIYRVGLRFNQNTGSLSVVPRDHIAKDNPELAEEMETARTKLIEVLADNDAELADEFLETDGNVYEGSIKKAIRRLIKDGKANFTPVFAGASLRNIGVQPLLDAVVDYLPSPVDRPALRLIAGNSTVTLDQLMDMGPKSKKGQVHQEPILAVAHVFKVVDDPVKGVLSWLRVHHGGLSRSSHMWNSNVHMYEKALNIMHVSAKDYHDIQSLHTGHIGAMTGLKQARTGDTMITFPGHHSVGAPEVFKNVRIKAPETPPPVAFISIDPYTKTAGEKIQDALNRLSREDPSIRWTRDDKTEQLILSGMGVLHLEVAMDRLLTHYKIDKETAMWGDIDVEYAECLLEPTSTHSYKYDRPIRGVAGKASCSVLLEPREDCHHDTLLESAIEREGNVIHVAFPLNGGERLPFDPETVRQQLQNGAIAGLARGPRRNAPVRNCHVHVTFKASDWHHTATGGHVANAALFAVRAALKEAGDSKRVGILEPFTKFSIHCEEGASQAIQHDIGSARGGQVLEVRMPDDLATEGGIDLRQVYVPPDPYESVQSLRDPKKSVVRMLHIIGKAPLKEMMKYDGHLRSMTGGRHTLTLDPGGFELVTGAREKALNAQG</sequence>
<gene>
    <name evidence="6" type="ORF">QBC35DRAFT_406528</name>
</gene>
<dbReference type="PROSITE" id="PS00301">
    <property type="entry name" value="G_TR_1"/>
    <property type="match status" value="1"/>
</dbReference>
<keyword evidence="7" id="KW-1185">Reference proteome</keyword>
<dbReference type="GO" id="GO:0005759">
    <property type="term" value="C:mitochondrial matrix"/>
    <property type="evidence" value="ECO:0007669"/>
    <property type="project" value="UniProtKB-ARBA"/>
</dbReference>
<proteinExistence type="predicted"/>
<keyword evidence="4" id="KW-0342">GTP-binding</keyword>
<reference evidence="6" key="2">
    <citation type="submission" date="2023-05" db="EMBL/GenBank/DDBJ databases">
        <authorList>
            <consortium name="Lawrence Berkeley National Laboratory"/>
            <person name="Steindorff A."/>
            <person name="Hensen N."/>
            <person name="Bonometti L."/>
            <person name="Westerberg I."/>
            <person name="Brannstrom I.O."/>
            <person name="Guillou S."/>
            <person name="Cros-Aarteil S."/>
            <person name="Calhoun S."/>
            <person name="Haridas S."/>
            <person name="Kuo A."/>
            <person name="Mondo S."/>
            <person name="Pangilinan J."/>
            <person name="Riley R."/>
            <person name="Labutti K."/>
            <person name="Andreopoulos B."/>
            <person name="Lipzen A."/>
            <person name="Chen C."/>
            <person name="Yanf M."/>
            <person name="Daum C."/>
            <person name="Ng V."/>
            <person name="Clum A."/>
            <person name="Ohm R."/>
            <person name="Martin F."/>
            <person name="Silar P."/>
            <person name="Natvig D."/>
            <person name="Lalanne C."/>
            <person name="Gautier V."/>
            <person name="Ament-Velasquez S.L."/>
            <person name="Kruys A."/>
            <person name="Hutchinson M.I."/>
            <person name="Powell A.J."/>
            <person name="Barry K."/>
            <person name="Miller A.N."/>
            <person name="Grigoriev I.V."/>
            <person name="Debuchy R."/>
            <person name="Gladieux P."/>
            <person name="Thoren M.H."/>
            <person name="Johannesson H."/>
        </authorList>
    </citation>
    <scope>NUCLEOTIDE SEQUENCE</scope>
    <source>
        <strain evidence="6">PSN309</strain>
    </source>
</reference>
<dbReference type="InterPro" id="IPR031157">
    <property type="entry name" value="G_TR_CS"/>
</dbReference>
<dbReference type="InterPro" id="IPR035647">
    <property type="entry name" value="EFG_III/V"/>
</dbReference>
<dbReference type="PROSITE" id="PS51722">
    <property type="entry name" value="G_TR_2"/>
    <property type="match status" value="1"/>
</dbReference>
<dbReference type="InterPro" id="IPR009000">
    <property type="entry name" value="Transl_B-barrel_sf"/>
</dbReference>
<evidence type="ECO:0000256" key="2">
    <source>
        <dbReference type="ARBA" id="ARBA00022917"/>
    </source>
</evidence>
<dbReference type="PRINTS" id="PR00315">
    <property type="entry name" value="ELONGATNFCT"/>
</dbReference>
<dbReference type="NCBIfam" id="TIGR00231">
    <property type="entry name" value="small_GTP"/>
    <property type="match status" value="1"/>
</dbReference>
<dbReference type="GO" id="GO:0003924">
    <property type="term" value="F:GTPase activity"/>
    <property type="evidence" value="ECO:0007669"/>
    <property type="project" value="InterPro"/>
</dbReference>
<dbReference type="GO" id="GO:0032543">
    <property type="term" value="P:mitochondrial translation"/>
    <property type="evidence" value="ECO:0007669"/>
    <property type="project" value="TreeGrafter"/>
</dbReference>
<evidence type="ECO:0000313" key="7">
    <source>
        <dbReference type="Proteomes" id="UP001302126"/>
    </source>
</evidence>
<organism evidence="6 7">
    <name type="scientific">Podospora australis</name>
    <dbReference type="NCBI Taxonomy" id="1536484"/>
    <lineage>
        <taxon>Eukaryota</taxon>
        <taxon>Fungi</taxon>
        <taxon>Dikarya</taxon>
        <taxon>Ascomycota</taxon>
        <taxon>Pezizomycotina</taxon>
        <taxon>Sordariomycetes</taxon>
        <taxon>Sordariomycetidae</taxon>
        <taxon>Sordariales</taxon>
        <taxon>Podosporaceae</taxon>
        <taxon>Podospora</taxon>
    </lineage>
</organism>
<dbReference type="InterPro" id="IPR027417">
    <property type="entry name" value="P-loop_NTPase"/>
</dbReference>
<accession>A0AAN6WWL0</accession>
<dbReference type="Gene3D" id="2.40.30.10">
    <property type="entry name" value="Translation factors"/>
    <property type="match status" value="1"/>
</dbReference>
<dbReference type="Gene3D" id="3.30.70.240">
    <property type="match status" value="1"/>
</dbReference>
<dbReference type="GO" id="GO:0032790">
    <property type="term" value="P:ribosome disassembly"/>
    <property type="evidence" value="ECO:0007669"/>
    <property type="project" value="TreeGrafter"/>
</dbReference>
<dbReference type="Pfam" id="PF00009">
    <property type="entry name" value="GTP_EFTU"/>
    <property type="match status" value="1"/>
</dbReference>
<dbReference type="EMBL" id="MU864377">
    <property type="protein sequence ID" value="KAK4189311.1"/>
    <property type="molecule type" value="Genomic_DNA"/>
</dbReference>
<evidence type="ECO:0000256" key="1">
    <source>
        <dbReference type="ARBA" id="ARBA00022741"/>
    </source>
</evidence>
<comment type="caution">
    <text evidence="6">The sequence shown here is derived from an EMBL/GenBank/DDBJ whole genome shotgun (WGS) entry which is preliminary data.</text>
</comment>
<evidence type="ECO:0000313" key="6">
    <source>
        <dbReference type="EMBL" id="KAK4189311.1"/>
    </source>
</evidence>
<evidence type="ECO:0000256" key="3">
    <source>
        <dbReference type="ARBA" id="ARBA00023128"/>
    </source>
</evidence>
<dbReference type="SUPFAM" id="SSF52540">
    <property type="entry name" value="P-loop containing nucleoside triphosphate hydrolases"/>
    <property type="match status" value="1"/>
</dbReference>
<dbReference type="InterPro" id="IPR005225">
    <property type="entry name" value="Small_GTP-bd"/>
</dbReference>
<evidence type="ECO:0000256" key="4">
    <source>
        <dbReference type="ARBA" id="ARBA00023134"/>
    </source>
</evidence>
<name>A0AAN6WWL0_9PEZI</name>
<dbReference type="InterPro" id="IPR000795">
    <property type="entry name" value="T_Tr_GTP-bd_dom"/>
</dbReference>
<dbReference type="PANTHER" id="PTHR43261">
    <property type="entry name" value="TRANSLATION ELONGATION FACTOR G-RELATED"/>
    <property type="match status" value="1"/>
</dbReference>
<dbReference type="SUPFAM" id="SSF50447">
    <property type="entry name" value="Translation proteins"/>
    <property type="match status" value="1"/>
</dbReference>
<keyword evidence="1" id="KW-0547">Nucleotide-binding</keyword>
<keyword evidence="6" id="KW-0378">Hydrolase</keyword>
<keyword evidence="3" id="KW-0496">Mitochondrion</keyword>
<feature type="domain" description="Tr-type G" evidence="5">
    <location>
        <begin position="59"/>
        <end position="351"/>
    </location>
</feature>
<dbReference type="Gene3D" id="3.30.70.870">
    <property type="entry name" value="Elongation Factor G (Translational Gtpase), domain 3"/>
    <property type="match status" value="1"/>
</dbReference>
<evidence type="ECO:0000259" key="5">
    <source>
        <dbReference type="PROSITE" id="PS51722"/>
    </source>
</evidence>
<dbReference type="Proteomes" id="UP001302126">
    <property type="component" value="Unassembled WGS sequence"/>
</dbReference>
<dbReference type="InterPro" id="IPR009022">
    <property type="entry name" value="EFG_III"/>
</dbReference>
<keyword evidence="2" id="KW-0648">Protein biosynthesis</keyword>
<dbReference type="AlphaFoldDB" id="A0AAN6WWL0"/>
<dbReference type="GO" id="GO:0005525">
    <property type="term" value="F:GTP binding"/>
    <property type="evidence" value="ECO:0007669"/>
    <property type="project" value="UniProtKB-KW"/>
</dbReference>
<dbReference type="FunFam" id="3.40.50.300:FF:000514">
    <property type="entry name" value="Ribosome-releasing factor 2, mitochondrial"/>
    <property type="match status" value="1"/>
</dbReference>
<dbReference type="CDD" id="cd16262">
    <property type="entry name" value="EFG_III"/>
    <property type="match status" value="1"/>
</dbReference>
<protein>
    <submittedName>
        <fullName evidence="6">P-loop containing nucleoside triphosphate hydrolase protein</fullName>
    </submittedName>
</protein>
<dbReference type="Pfam" id="PF14492">
    <property type="entry name" value="EFG_III"/>
    <property type="match status" value="1"/>
</dbReference>
<dbReference type="PANTHER" id="PTHR43261:SF1">
    <property type="entry name" value="RIBOSOME-RELEASING FACTOR 2, MITOCHONDRIAL"/>
    <property type="match status" value="1"/>
</dbReference>
<dbReference type="SUPFAM" id="SSF54980">
    <property type="entry name" value="EF-G C-terminal domain-like"/>
    <property type="match status" value="2"/>
</dbReference>